<protein>
    <recommendedName>
        <fullName evidence="2">PEGA domain-containing protein</fullName>
    </recommendedName>
</protein>
<keyword evidence="1" id="KW-0812">Transmembrane</keyword>
<dbReference type="Pfam" id="PF08308">
    <property type="entry name" value="PEGA"/>
    <property type="match status" value="1"/>
</dbReference>
<dbReference type="EMBL" id="LHXR01000090">
    <property type="protein sequence ID" value="KXA96313.1"/>
    <property type="molecule type" value="Genomic_DNA"/>
</dbReference>
<dbReference type="AlphaFoldDB" id="A0A133UQ67"/>
<dbReference type="InterPro" id="IPR013229">
    <property type="entry name" value="PEGA"/>
</dbReference>
<feature type="domain" description="PEGA" evidence="2">
    <location>
        <begin position="63"/>
        <end position="118"/>
    </location>
</feature>
<organism evidence="3 4">
    <name type="scientific">candidate division MSBL1 archaeon SCGC-AAA259I09</name>
    <dbReference type="NCBI Taxonomy" id="1698267"/>
    <lineage>
        <taxon>Archaea</taxon>
        <taxon>Methanobacteriati</taxon>
        <taxon>Methanobacteriota</taxon>
        <taxon>candidate division MSBL1</taxon>
    </lineage>
</organism>
<evidence type="ECO:0000313" key="4">
    <source>
        <dbReference type="Proteomes" id="UP000070463"/>
    </source>
</evidence>
<comment type="caution">
    <text evidence="3">The sequence shown here is derived from an EMBL/GenBank/DDBJ whole genome shotgun (WGS) entry which is preliminary data.</text>
</comment>
<keyword evidence="4" id="KW-1185">Reference proteome</keyword>
<name>A0A133UQ67_9EURY</name>
<keyword evidence="1" id="KW-0472">Membrane</keyword>
<proteinExistence type="predicted"/>
<dbReference type="Proteomes" id="UP000070463">
    <property type="component" value="Unassembled WGS sequence"/>
</dbReference>
<evidence type="ECO:0000256" key="1">
    <source>
        <dbReference type="SAM" id="Phobius"/>
    </source>
</evidence>
<gene>
    <name evidence="3" type="ORF">AKJ37_05560</name>
</gene>
<keyword evidence="1" id="KW-1133">Transmembrane helix</keyword>
<reference evidence="3 4" key="1">
    <citation type="journal article" date="2016" name="Sci. Rep.">
        <title>Metabolic traits of an uncultured archaeal lineage -MSBL1- from brine pools of the Red Sea.</title>
        <authorList>
            <person name="Mwirichia R."/>
            <person name="Alam I."/>
            <person name="Rashid M."/>
            <person name="Vinu M."/>
            <person name="Ba-Alawi W."/>
            <person name="Anthony Kamau A."/>
            <person name="Kamanda Ngugi D."/>
            <person name="Goker M."/>
            <person name="Klenk H.P."/>
            <person name="Bajic V."/>
            <person name="Stingl U."/>
        </authorList>
    </citation>
    <scope>NUCLEOTIDE SEQUENCE [LARGE SCALE GENOMIC DNA]</scope>
    <source>
        <strain evidence="3">SCGC-AAA259I09</strain>
    </source>
</reference>
<sequence length="275" mass="30174">MKEELKTRKSVAIVTGIIIIGAIIIGALFLIPRARAKGTIVVTPLVDEETGKRVGKVAGGYPRVIIDGEDRGHVTDEGQLRISDLEPESHELIVVIPTYGEYRKIVSVKAGETKQVQLDVDMPNPEFRIGVEADVSVWHIPPDELADISVTLTNIGDIDSLGTSVLVLVYKEGDLSTPIATRIIDFGSLAPRQRAGQSWTKTWEGADFIYGPKEIIAVAVFDGYPFTPQNKEVLSRISVPQSKVEDLSNSMLSYLERHPEKVVNTTSKILLAWFG</sequence>
<evidence type="ECO:0000313" key="3">
    <source>
        <dbReference type="EMBL" id="KXA96313.1"/>
    </source>
</evidence>
<accession>A0A133UQ67</accession>
<evidence type="ECO:0000259" key="2">
    <source>
        <dbReference type="Pfam" id="PF08308"/>
    </source>
</evidence>
<feature type="transmembrane region" description="Helical" evidence="1">
    <location>
        <begin position="12"/>
        <end position="31"/>
    </location>
</feature>